<name>A0A8R7U142_TRIUA</name>
<dbReference type="InterPro" id="IPR005174">
    <property type="entry name" value="KIB1-4_b-propeller"/>
</dbReference>
<sequence>MHGLISLFDFGPSEMQAVCPFDDFCVPSESRHNGHCFLVESANELLMIFKLQQRMEVFKVDNDRSAPEPVKGIGNRAIFLCYRQCLSVNADKFHSVEANCIYYLKSVDFHTFPSASMILRMRKKRASLEP</sequence>
<dbReference type="Gramene" id="TuG1812G0300005400.01.T01">
    <property type="protein sequence ID" value="TuG1812G0300005400.01.T01.cds301424"/>
    <property type="gene ID" value="TuG1812G0300005400.01"/>
</dbReference>
<evidence type="ECO:0000313" key="3">
    <source>
        <dbReference type="Proteomes" id="UP000015106"/>
    </source>
</evidence>
<feature type="domain" description="KIB1-4 beta-propeller" evidence="1">
    <location>
        <begin position="19"/>
        <end position="108"/>
    </location>
</feature>
<dbReference type="Pfam" id="PF03478">
    <property type="entry name" value="Beta-prop_KIB1-4"/>
    <property type="match status" value="1"/>
</dbReference>
<proteinExistence type="predicted"/>
<dbReference type="AlphaFoldDB" id="A0A8R7U142"/>
<dbReference type="EnsemblPlants" id="TuG1812G0300005400.01.T01">
    <property type="protein sequence ID" value="TuG1812G0300005400.01.T01.cds301424"/>
    <property type="gene ID" value="TuG1812G0300005400.01"/>
</dbReference>
<reference evidence="3" key="1">
    <citation type="journal article" date="2013" name="Nature">
        <title>Draft genome of the wheat A-genome progenitor Triticum urartu.</title>
        <authorList>
            <person name="Ling H.Q."/>
            <person name="Zhao S."/>
            <person name="Liu D."/>
            <person name="Wang J."/>
            <person name="Sun H."/>
            <person name="Zhang C."/>
            <person name="Fan H."/>
            <person name="Li D."/>
            <person name="Dong L."/>
            <person name="Tao Y."/>
            <person name="Gao C."/>
            <person name="Wu H."/>
            <person name="Li Y."/>
            <person name="Cui Y."/>
            <person name="Guo X."/>
            <person name="Zheng S."/>
            <person name="Wang B."/>
            <person name="Yu K."/>
            <person name="Liang Q."/>
            <person name="Yang W."/>
            <person name="Lou X."/>
            <person name="Chen J."/>
            <person name="Feng M."/>
            <person name="Jian J."/>
            <person name="Zhang X."/>
            <person name="Luo G."/>
            <person name="Jiang Y."/>
            <person name="Liu J."/>
            <person name="Wang Z."/>
            <person name="Sha Y."/>
            <person name="Zhang B."/>
            <person name="Wu H."/>
            <person name="Tang D."/>
            <person name="Shen Q."/>
            <person name="Xue P."/>
            <person name="Zou S."/>
            <person name="Wang X."/>
            <person name="Liu X."/>
            <person name="Wang F."/>
            <person name="Yang Y."/>
            <person name="An X."/>
            <person name="Dong Z."/>
            <person name="Zhang K."/>
            <person name="Zhang X."/>
            <person name="Luo M.C."/>
            <person name="Dvorak J."/>
            <person name="Tong Y."/>
            <person name="Wang J."/>
            <person name="Yang H."/>
            <person name="Li Z."/>
            <person name="Wang D."/>
            <person name="Zhang A."/>
            <person name="Wang J."/>
        </authorList>
    </citation>
    <scope>NUCLEOTIDE SEQUENCE</scope>
    <source>
        <strain evidence="3">cv. G1812</strain>
    </source>
</reference>
<evidence type="ECO:0000259" key="1">
    <source>
        <dbReference type="Pfam" id="PF03478"/>
    </source>
</evidence>
<accession>A0A8R7U142</accession>
<keyword evidence="3" id="KW-1185">Reference proteome</keyword>
<dbReference type="Proteomes" id="UP000015106">
    <property type="component" value="Chromosome 3"/>
</dbReference>
<evidence type="ECO:0000313" key="2">
    <source>
        <dbReference type="EnsemblPlants" id="TuG1812G0300005400.01.T01.cds301424"/>
    </source>
</evidence>
<protein>
    <recommendedName>
        <fullName evidence="1">KIB1-4 beta-propeller domain-containing protein</fullName>
    </recommendedName>
</protein>
<dbReference type="PANTHER" id="PTHR33165:SF86">
    <property type="entry name" value="EXPRESSED PROTEIN"/>
    <property type="match status" value="1"/>
</dbReference>
<organism evidence="2 3">
    <name type="scientific">Triticum urartu</name>
    <name type="common">Red wild einkorn</name>
    <name type="synonym">Crithodium urartu</name>
    <dbReference type="NCBI Taxonomy" id="4572"/>
    <lineage>
        <taxon>Eukaryota</taxon>
        <taxon>Viridiplantae</taxon>
        <taxon>Streptophyta</taxon>
        <taxon>Embryophyta</taxon>
        <taxon>Tracheophyta</taxon>
        <taxon>Spermatophyta</taxon>
        <taxon>Magnoliopsida</taxon>
        <taxon>Liliopsida</taxon>
        <taxon>Poales</taxon>
        <taxon>Poaceae</taxon>
        <taxon>BOP clade</taxon>
        <taxon>Pooideae</taxon>
        <taxon>Triticodae</taxon>
        <taxon>Triticeae</taxon>
        <taxon>Triticinae</taxon>
        <taxon>Triticum</taxon>
    </lineage>
</organism>
<reference evidence="2" key="3">
    <citation type="submission" date="2022-06" db="UniProtKB">
        <authorList>
            <consortium name="EnsemblPlants"/>
        </authorList>
    </citation>
    <scope>IDENTIFICATION</scope>
</reference>
<dbReference type="PANTHER" id="PTHR33165">
    <property type="entry name" value="F-BOX DOMAIN CONTAINING PROTEIN-LIKE-RELATED"/>
    <property type="match status" value="1"/>
</dbReference>
<reference evidence="2" key="2">
    <citation type="submission" date="2018-03" db="EMBL/GenBank/DDBJ databases">
        <title>The Triticum urartu genome reveals the dynamic nature of wheat genome evolution.</title>
        <authorList>
            <person name="Ling H."/>
            <person name="Ma B."/>
            <person name="Shi X."/>
            <person name="Liu H."/>
            <person name="Dong L."/>
            <person name="Sun H."/>
            <person name="Cao Y."/>
            <person name="Gao Q."/>
            <person name="Zheng S."/>
            <person name="Li Y."/>
            <person name="Yu Y."/>
            <person name="Du H."/>
            <person name="Qi M."/>
            <person name="Li Y."/>
            <person name="Yu H."/>
            <person name="Cui Y."/>
            <person name="Wang N."/>
            <person name="Chen C."/>
            <person name="Wu H."/>
            <person name="Zhao Y."/>
            <person name="Zhang J."/>
            <person name="Li Y."/>
            <person name="Zhou W."/>
            <person name="Zhang B."/>
            <person name="Hu W."/>
            <person name="Eijk M."/>
            <person name="Tang J."/>
            <person name="Witsenboer H."/>
            <person name="Zhao S."/>
            <person name="Li Z."/>
            <person name="Zhang A."/>
            <person name="Wang D."/>
            <person name="Liang C."/>
        </authorList>
    </citation>
    <scope>NUCLEOTIDE SEQUENCE [LARGE SCALE GENOMIC DNA]</scope>
    <source>
        <strain evidence="2">cv. G1812</strain>
    </source>
</reference>